<dbReference type="Gene3D" id="3.40.532.10">
    <property type="entry name" value="Peptidase C12, ubiquitin carboxyl-terminal hydrolase"/>
    <property type="match status" value="1"/>
</dbReference>
<dbReference type="MEROPS" id="C12.005"/>
<keyword evidence="14" id="KW-1185">Reference proteome</keyword>
<dbReference type="RefSeq" id="XP_007514337.1">
    <property type="nucleotide sequence ID" value="XM_007514275.1"/>
</dbReference>
<dbReference type="KEGG" id="bpg:Bathy03g03090"/>
<dbReference type="CDD" id="cd09617">
    <property type="entry name" value="Peptidase_C12_UCH37_BAP1"/>
    <property type="match status" value="1"/>
</dbReference>
<feature type="site" description="Important for enzyme activity" evidence="9 10">
    <location>
        <position position="193"/>
    </location>
</feature>
<keyword evidence="3 7" id="KW-0645">Protease</keyword>
<dbReference type="PANTHER" id="PTHR10589:SF16">
    <property type="entry name" value="UBIQUITIN CARBOXYL-TERMINAL HYDROLASE ISOZYME L5"/>
    <property type="match status" value="1"/>
</dbReference>
<protein>
    <recommendedName>
        <fullName evidence="7 11">Ubiquitin carboxyl-terminal hydrolase</fullName>
        <ecNumber evidence="7 11">3.4.19.12</ecNumber>
    </recommendedName>
</protein>
<dbReference type="EC" id="3.4.19.12" evidence="7 11"/>
<evidence type="ECO:0000256" key="4">
    <source>
        <dbReference type="ARBA" id="ARBA00022786"/>
    </source>
</evidence>
<sequence length="310" mass="35070">MEWTTIESDPAVFTSLVEQIGVKGVQVEELWDLSNLESLNRRFHLHGLIFLFKYRTDIDATSALAVENVDAPESLFFASQVITNACATQAILGVLLNVETFGNEDGGSKDAEGKEREQTIGETLTELKQFTADFPPELKGLALSNSEKIRAAHNAFARPEPIVDEGKRAAKNGDEVYHFVAFVHHGGRMWELDGLKPKPVAYGECSKENWHEVAVPAIEERIQKYASDEISFNLLAVTNEKESVFRRELREAAERGDNESIVKLTDEIEDEMKRKEIWRDENIRRKHNYIPFIFEMLKCLAEKGGLEQSA</sequence>
<feature type="active site" description="Proton donor" evidence="8 10">
    <location>
        <position position="178"/>
    </location>
</feature>
<dbReference type="Pfam" id="PF01088">
    <property type="entry name" value="Peptidase_C12"/>
    <property type="match status" value="1"/>
</dbReference>
<comment type="similarity">
    <text evidence="2 7 10 11">Belongs to the peptidase C12 family.</text>
</comment>
<feature type="active site" description="Nucleophile" evidence="8 10">
    <location>
        <position position="86"/>
    </location>
</feature>
<dbReference type="SUPFAM" id="SSF54001">
    <property type="entry name" value="Cysteine proteinases"/>
    <property type="match status" value="1"/>
</dbReference>
<dbReference type="GO" id="GO:0005737">
    <property type="term" value="C:cytoplasm"/>
    <property type="evidence" value="ECO:0007669"/>
    <property type="project" value="TreeGrafter"/>
</dbReference>
<evidence type="ECO:0000256" key="5">
    <source>
        <dbReference type="ARBA" id="ARBA00022801"/>
    </source>
</evidence>
<dbReference type="EMBL" id="FO082276">
    <property type="protein sequence ID" value="CCO15774.1"/>
    <property type="molecule type" value="Genomic_DNA"/>
</dbReference>
<name>K8ECS6_9CHLO</name>
<evidence type="ECO:0000256" key="6">
    <source>
        <dbReference type="ARBA" id="ARBA00022807"/>
    </source>
</evidence>
<dbReference type="InterPro" id="IPR041507">
    <property type="entry name" value="UCH_C"/>
</dbReference>
<evidence type="ECO:0000256" key="10">
    <source>
        <dbReference type="PROSITE-ProRule" id="PRU01393"/>
    </source>
</evidence>
<dbReference type="PROSITE" id="PS52049">
    <property type="entry name" value="ULD"/>
    <property type="match status" value="1"/>
</dbReference>
<dbReference type="Pfam" id="PF18031">
    <property type="entry name" value="UCH_C"/>
    <property type="match status" value="1"/>
</dbReference>
<dbReference type="PIRSF" id="PIRSF038120">
    <property type="entry name" value="Ubiquitinyl_hydrolase_UCH37"/>
    <property type="match status" value="1"/>
</dbReference>
<dbReference type="GO" id="GO:0004843">
    <property type="term" value="F:cysteine-type deubiquitinase activity"/>
    <property type="evidence" value="ECO:0007669"/>
    <property type="project" value="UniProtKB-UniRule"/>
</dbReference>
<keyword evidence="6 7" id="KW-0788">Thiol protease</keyword>
<dbReference type="GO" id="GO:0006511">
    <property type="term" value="P:ubiquitin-dependent protein catabolic process"/>
    <property type="evidence" value="ECO:0007669"/>
    <property type="project" value="UniProtKB-UniRule"/>
</dbReference>
<dbReference type="STRING" id="41875.K8ECS6"/>
<reference evidence="13 14" key="1">
    <citation type="submission" date="2011-10" db="EMBL/GenBank/DDBJ databases">
        <authorList>
            <person name="Genoscope - CEA"/>
        </authorList>
    </citation>
    <scope>NUCLEOTIDE SEQUENCE [LARGE SCALE GENOMIC DNA]</scope>
    <source>
        <strain evidence="13 14">RCC 1105</strain>
    </source>
</reference>
<dbReference type="PANTHER" id="PTHR10589">
    <property type="entry name" value="UBIQUITIN CARBOXYL-TERMINAL HYDROLASE"/>
    <property type="match status" value="1"/>
</dbReference>
<proteinExistence type="inferred from homology"/>
<dbReference type="InterPro" id="IPR001578">
    <property type="entry name" value="Peptidase_C12_UCH"/>
</dbReference>
<dbReference type="InterPro" id="IPR017390">
    <property type="entry name" value="Ubiquitinyl_hydrolase_UCH37"/>
</dbReference>
<dbReference type="eggNOG" id="KOG2778">
    <property type="taxonomic scope" value="Eukaryota"/>
</dbReference>
<evidence type="ECO:0000256" key="9">
    <source>
        <dbReference type="PIRSR" id="PIRSR038120-2"/>
    </source>
</evidence>
<dbReference type="GO" id="GO:0016579">
    <property type="term" value="P:protein deubiquitination"/>
    <property type="evidence" value="ECO:0007669"/>
    <property type="project" value="InterPro"/>
</dbReference>
<dbReference type="OrthoDB" id="1924260at2759"/>
<evidence type="ECO:0000256" key="1">
    <source>
        <dbReference type="ARBA" id="ARBA00000707"/>
    </source>
</evidence>
<evidence type="ECO:0000256" key="7">
    <source>
        <dbReference type="PIRNR" id="PIRNR038120"/>
    </source>
</evidence>
<keyword evidence="5 7" id="KW-0378">Hydrolase</keyword>
<dbReference type="AlphaFoldDB" id="K8ECS6"/>
<evidence type="ECO:0000256" key="3">
    <source>
        <dbReference type="ARBA" id="ARBA00022670"/>
    </source>
</evidence>
<evidence type="ECO:0000256" key="11">
    <source>
        <dbReference type="RuleBase" id="RU361215"/>
    </source>
</evidence>
<dbReference type="GeneID" id="19016846"/>
<evidence type="ECO:0000256" key="8">
    <source>
        <dbReference type="PIRSR" id="PIRSR038120-1"/>
    </source>
</evidence>
<dbReference type="Proteomes" id="UP000198341">
    <property type="component" value="Chromosome 3"/>
</dbReference>
<feature type="domain" description="UCH catalytic" evidence="12">
    <location>
        <begin position="2"/>
        <end position="239"/>
    </location>
</feature>
<feature type="site" description="Transition state stabilizer" evidence="10">
    <location>
        <position position="80"/>
    </location>
</feature>
<comment type="catalytic activity">
    <reaction evidence="1 7 10 11">
        <text>Thiol-dependent hydrolysis of ester, thioester, amide, peptide and isopeptide bonds formed by the C-terminal Gly of ubiquitin (a 76-residue protein attached to proteins as an intracellular targeting signal).</text>
        <dbReference type="EC" id="3.4.19.12"/>
    </reaction>
</comment>
<evidence type="ECO:0000259" key="12">
    <source>
        <dbReference type="PROSITE" id="PS52048"/>
    </source>
</evidence>
<organism evidence="13 14">
    <name type="scientific">Bathycoccus prasinos</name>
    <dbReference type="NCBI Taxonomy" id="41875"/>
    <lineage>
        <taxon>Eukaryota</taxon>
        <taxon>Viridiplantae</taxon>
        <taxon>Chlorophyta</taxon>
        <taxon>Mamiellophyceae</taxon>
        <taxon>Mamiellales</taxon>
        <taxon>Bathycoccaceae</taxon>
        <taxon>Bathycoccus</taxon>
    </lineage>
</organism>
<evidence type="ECO:0000313" key="13">
    <source>
        <dbReference type="EMBL" id="CCO15774.1"/>
    </source>
</evidence>
<evidence type="ECO:0000313" key="14">
    <source>
        <dbReference type="Proteomes" id="UP000198341"/>
    </source>
</evidence>
<keyword evidence="4 7" id="KW-0833">Ubl conjugation pathway</keyword>
<dbReference type="InterPro" id="IPR038765">
    <property type="entry name" value="Papain-like_cys_pep_sf"/>
</dbReference>
<evidence type="ECO:0000256" key="2">
    <source>
        <dbReference type="ARBA" id="ARBA00009326"/>
    </source>
</evidence>
<dbReference type="PRINTS" id="PR00707">
    <property type="entry name" value="UBCTHYDRLASE"/>
</dbReference>
<dbReference type="PROSITE" id="PS52048">
    <property type="entry name" value="UCH_DOMAIN"/>
    <property type="match status" value="1"/>
</dbReference>
<accession>K8ECS6</accession>
<gene>
    <name evidence="13" type="ORF">Bathy03g03090</name>
</gene>
<dbReference type="InterPro" id="IPR036959">
    <property type="entry name" value="Peptidase_C12_UCH_sf"/>
</dbReference>